<reference evidence="13" key="1">
    <citation type="journal article" date="2022" name="Front. Microbiol.">
        <title>New perspectives on an old grouping: The genomic and phenotypic variability of Oxalobacter formigenes and the implications for calcium oxalate stone prevention.</title>
        <authorList>
            <person name="Chmiel J.A."/>
            <person name="Carr C."/>
            <person name="Stuivenberg G.A."/>
            <person name="Venema R."/>
            <person name="Chanyi R.M."/>
            <person name="Al K.F."/>
            <person name="Giguere D."/>
            <person name="Say H."/>
            <person name="Akouris P.P."/>
            <person name="Dominguez Romero S.A."/>
            <person name="Kwong A."/>
            <person name="Tai V."/>
            <person name="Koval S.F."/>
            <person name="Razvi H."/>
            <person name="Bjazevic J."/>
            <person name="Burton J.P."/>
        </authorList>
    </citation>
    <scope>NUCLEOTIDE SEQUENCE</scope>
    <source>
        <strain evidence="13">WoOx3</strain>
    </source>
</reference>
<dbReference type="Pfam" id="PF03544">
    <property type="entry name" value="TonB_C"/>
    <property type="match status" value="1"/>
</dbReference>
<comment type="subcellular location">
    <subcellularLocation>
        <location evidence="1">Cell inner membrane</location>
        <topology evidence="1">Single-pass membrane protein</topology>
        <orientation evidence="1">Periplasmic side</orientation>
    </subcellularLocation>
</comment>
<dbReference type="SUPFAM" id="SSF74653">
    <property type="entry name" value="TolA/TonB C-terminal domain"/>
    <property type="match status" value="1"/>
</dbReference>
<evidence type="ECO:0000256" key="11">
    <source>
        <dbReference type="SAM" id="Phobius"/>
    </source>
</evidence>
<dbReference type="GO" id="GO:0055085">
    <property type="term" value="P:transmembrane transport"/>
    <property type="evidence" value="ECO:0007669"/>
    <property type="project" value="InterPro"/>
</dbReference>
<evidence type="ECO:0000313" key="13">
    <source>
        <dbReference type="EMBL" id="WAW10422.1"/>
    </source>
</evidence>
<protein>
    <submittedName>
        <fullName evidence="13">TonB family protein</fullName>
    </submittedName>
</protein>
<keyword evidence="3" id="KW-0813">Transport</keyword>
<dbReference type="KEGG" id="ovb:NB640_01795"/>
<evidence type="ECO:0000313" key="14">
    <source>
        <dbReference type="Proteomes" id="UP001156215"/>
    </source>
</evidence>
<dbReference type="PROSITE" id="PS52015">
    <property type="entry name" value="TONB_CTD"/>
    <property type="match status" value="1"/>
</dbReference>
<evidence type="ECO:0000256" key="5">
    <source>
        <dbReference type="ARBA" id="ARBA00022519"/>
    </source>
</evidence>
<evidence type="ECO:0000259" key="12">
    <source>
        <dbReference type="PROSITE" id="PS52015"/>
    </source>
</evidence>
<dbReference type="InterPro" id="IPR051045">
    <property type="entry name" value="TonB-dependent_transducer"/>
</dbReference>
<feature type="compositionally biased region" description="Gly residues" evidence="10">
    <location>
        <begin position="172"/>
        <end position="192"/>
    </location>
</feature>
<dbReference type="GO" id="GO:0015031">
    <property type="term" value="P:protein transport"/>
    <property type="evidence" value="ECO:0007669"/>
    <property type="project" value="UniProtKB-KW"/>
</dbReference>
<feature type="compositionally biased region" description="Basic and acidic residues" evidence="10">
    <location>
        <begin position="126"/>
        <end position="145"/>
    </location>
</feature>
<evidence type="ECO:0000256" key="2">
    <source>
        <dbReference type="ARBA" id="ARBA00006555"/>
    </source>
</evidence>
<dbReference type="AlphaFoldDB" id="A0A9E9P2Y4"/>
<comment type="similarity">
    <text evidence="2">Belongs to the TonB family.</text>
</comment>
<feature type="domain" description="TonB C-terminal" evidence="12">
    <location>
        <begin position="200"/>
        <end position="292"/>
    </location>
</feature>
<dbReference type="NCBIfam" id="TIGR01352">
    <property type="entry name" value="tonB_Cterm"/>
    <property type="match status" value="1"/>
</dbReference>
<proteinExistence type="inferred from homology"/>
<keyword evidence="6 11" id="KW-0812">Transmembrane</keyword>
<name>A0A9E9P2Y4_9BURK</name>
<keyword evidence="14" id="KW-1185">Reference proteome</keyword>
<evidence type="ECO:0000256" key="6">
    <source>
        <dbReference type="ARBA" id="ARBA00022692"/>
    </source>
</evidence>
<dbReference type="EMBL" id="CP098242">
    <property type="protein sequence ID" value="WAW10422.1"/>
    <property type="molecule type" value="Genomic_DNA"/>
</dbReference>
<evidence type="ECO:0000256" key="1">
    <source>
        <dbReference type="ARBA" id="ARBA00004383"/>
    </source>
</evidence>
<dbReference type="PANTHER" id="PTHR33446">
    <property type="entry name" value="PROTEIN TONB-RELATED"/>
    <property type="match status" value="1"/>
</dbReference>
<keyword evidence="7" id="KW-0653">Protein transport</keyword>
<feature type="transmembrane region" description="Helical" evidence="11">
    <location>
        <begin position="21"/>
        <end position="41"/>
    </location>
</feature>
<organism evidence="13 14">
    <name type="scientific">Oxalobacter vibrioformis</name>
    <dbReference type="NCBI Taxonomy" id="933080"/>
    <lineage>
        <taxon>Bacteria</taxon>
        <taxon>Pseudomonadati</taxon>
        <taxon>Pseudomonadota</taxon>
        <taxon>Betaproteobacteria</taxon>
        <taxon>Burkholderiales</taxon>
        <taxon>Oxalobacteraceae</taxon>
        <taxon>Oxalobacter</taxon>
    </lineage>
</organism>
<dbReference type="Gene3D" id="3.30.1150.10">
    <property type="match status" value="1"/>
</dbReference>
<keyword evidence="8 11" id="KW-1133">Transmembrane helix</keyword>
<gene>
    <name evidence="13" type="ORF">NB640_01795</name>
</gene>
<keyword evidence="5" id="KW-0997">Cell inner membrane</keyword>
<sequence length="292" mass="31168">MVTAETPILFPRHIDRLPRPFVRMMTAFVIIMHSVLIVLLLRNIPLAELGSASGNGGGSGASTLYISVLQAPDRQGKAVPASREKTQPASIEKQAVPHVRKKENTLIATDSVSDRTARAEATLPKDTVRENEPVIKENASTKETRSSASSAIDESRSPETGGGSGHDTKTGPGNGGGNGTGDGARTGDGIGPGSNMARSVPLSRLNYKHAFKPEYPERSIQRNEAGQVSVRVVVGTDGRVHDARIVSSSGFDRLDHAALKAARRSTFHPYSENGRVLAAMAVIPYQFNLKNQ</sequence>
<evidence type="ECO:0000256" key="10">
    <source>
        <dbReference type="SAM" id="MobiDB-lite"/>
    </source>
</evidence>
<evidence type="ECO:0000256" key="4">
    <source>
        <dbReference type="ARBA" id="ARBA00022475"/>
    </source>
</evidence>
<dbReference type="GO" id="GO:0005886">
    <property type="term" value="C:plasma membrane"/>
    <property type="evidence" value="ECO:0007669"/>
    <property type="project" value="UniProtKB-SubCell"/>
</dbReference>
<evidence type="ECO:0000256" key="3">
    <source>
        <dbReference type="ARBA" id="ARBA00022448"/>
    </source>
</evidence>
<accession>A0A9E9P2Y4</accession>
<feature type="region of interest" description="Disordered" evidence="10">
    <location>
        <begin position="75"/>
        <end position="199"/>
    </location>
</feature>
<dbReference type="Proteomes" id="UP001156215">
    <property type="component" value="Chromosome"/>
</dbReference>
<dbReference type="InterPro" id="IPR006260">
    <property type="entry name" value="TonB/TolA_C"/>
</dbReference>
<evidence type="ECO:0000256" key="7">
    <source>
        <dbReference type="ARBA" id="ARBA00022927"/>
    </source>
</evidence>
<keyword evidence="4" id="KW-1003">Cell membrane</keyword>
<evidence type="ECO:0000256" key="9">
    <source>
        <dbReference type="ARBA" id="ARBA00023136"/>
    </source>
</evidence>
<dbReference type="InterPro" id="IPR037682">
    <property type="entry name" value="TonB_C"/>
</dbReference>
<dbReference type="RefSeq" id="WP_269309436.1">
    <property type="nucleotide sequence ID" value="NZ_CP098242.1"/>
</dbReference>
<evidence type="ECO:0000256" key="8">
    <source>
        <dbReference type="ARBA" id="ARBA00022989"/>
    </source>
</evidence>
<keyword evidence="9 11" id="KW-0472">Membrane</keyword>